<comment type="caution">
    <text evidence="1">The sequence shown here is derived from an EMBL/GenBank/DDBJ whole genome shotgun (WGS) entry which is preliminary data.</text>
</comment>
<dbReference type="OrthoDB" id="4563658at2"/>
<dbReference type="Proteomes" id="UP000305929">
    <property type="component" value="Unassembled WGS sequence"/>
</dbReference>
<dbReference type="AlphaFoldDB" id="A0A4U5WFV5"/>
<proteinExistence type="predicted"/>
<evidence type="ECO:0000313" key="2">
    <source>
        <dbReference type="Proteomes" id="UP000305929"/>
    </source>
</evidence>
<evidence type="ECO:0000313" key="1">
    <source>
        <dbReference type="EMBL" id="TKT00805.1"/>
    </source>
</evidence>
<sequence>MEATTTVARWTWGRDLEGAPAVESGVGACLRELLTAHQVLRSHRLMVGTPRMSVSVHEAGKKNTYLFRDETQPTVADSPVEAAQEVARRVHEAMSSGEIGSVYAHIDSPGDVLLGDDFRREPGLFLLGGSALLGYVGVDLATRTDFWLPHDLKGRAQPDVYAANAPRLSAALRDLSEALDSDTDPDDPTCFAKPNETGAENYFDEGGNAQDVWDSFERHPVRGRAW</sequence>
<protein>
    <submittedName>
        <fullName evidence="1">Uncharacterized protein</fullName>
    </submittedName>
</protein>
<name>A0A4U5WFV5_STRLS</name>
<organism evidence="1 2">
    <name type="scientific">Streptomyces lasalocidi</name>
    <name type="common">Streptomyces lasaliensis</name>
    <dbReference type="NCBI Taxonomy" id="324833"/>
    <lineage>
        <taxon>Bacteria</taxon>
        <taxon>Bacillati</taxon>
        <taxon>Actinomycetota</taxon>
        <taxon>Actinomycetes</taxon>
        <taxon>Kitasatosporales</taxon>
        <taxon>Streptomycetaceae</taxon>
        <taxon>Streptomyces</taxon>
    </lineage>
</organism>
<dbReference type="RefSeq" id="WP_137306874.1">
    <property type="nucleotide sequence ID" value="NZ_SZNQ01000001.1"/>
</dbReference>
<keyword evidence="2" id="KW-1185">Reference proteome</keyword>
<dbReference type="EMBL" id="SZNQ01000001">
    <property type="protein sequence ID" value="TKT00805.1"/>
    <property type="molecule type" value="Genomic_DNA"/>
</dbReference>
<accession>A0A4U5WFV5</accession>
<gene>
    <name evidence="1" type="ORF">E4U91_12190</name>
</gene>
<reference evidence="1 2" key="1">
    <citation type="submission" date="2019-04" db="EMBL/GenBank/DDBJ databases">
        <title>Streptomyces lasaliensis sp. nov., an Actinomycete isolated from soil which produces the polyether antibiotic lasalocid.</title>
        <authorList>
            <person name="Erwin G."/>
            <person name="Haber C."/>
        </authorList>
    </citation>
    <scope>NUCLEOTIDE SEQUENCE [LARGE SCALE GENOMIC DNA]</scope>
    <source>
        <strain evidence="1 2">X-537</strain>
    </source>
</reference>